<keyword evidence="2" id="KW-0547">Nucleotide-binding</keyword>
<feature type="coiled-coil region" evidence="1">
    <location>
        <begin position="705"/>
        <end position="753"/>
    </location>
</feature>
<comment type="caution">
    <text evidence="2">The sequence shown here is derived from an EMBL/GenBank/DDBJ whole genome shotgun (WGS) entry which is preliminary data.</text>
</comment>
<sequence length="1120" mass="126015">MSPIYPGQFRLSRIQLINWGTFSGYVDMPIARRGHLITGGSGSGKSTLLDAMAAILVPPVKVRFNEAAQQGLSREQGRTLASYIRGAWRRREDAETGGIASTFLRGKATYTVVGLTYDDAAGTTYTLVGLFYLRAGDTANAQVQKFYGTVPTDIDVRDFEQYLKVGVDKRKIKSAFPGARFSDQYRVFADYFRPRLGMHTEEAQLLLHRTQSAKSLSSLDQLFRDYMLEPPATFDMADEAVQQFDDLRQAYRRVIDVRAQITVLEPLVGLRDHRDADQARREHAAQMKRAFPTVRDTLHLENNRDRLAELATRRTAADARVAQLRETLDQAQQRVTSDTAALQSQGDGRLNVIEEQEARIGERRERRLADRERVHNAVHAVGGTMPTDAEKYAQLLVHAQEIESNSPDRISRWEAEKLSDEVDRRDLKSQRDELTAELSSLGQRSSNIDRRYILVREVLAEALQVTEQELPFAGELIDVHPDHLRWEPVIQQLLGSFATTLLVPERLAQAINSYVNQTSLGIRLIYRVIPTNVVVSRGSSSPRALSNKLQFTEAPMSTWVRNEVLRDHDYECVDNERELDALAAHQQGVTLNGLVRQRTYRDGSIGYIKDDRRRLDDRSSYRLGSSNDDKIELLRDAIATLDTQITAAGNRITEKRRQITRERTLIERARDIAQFTFDQIDVSVDDASLTALAQQRAEILSSPELAQLQQRVDESRQRYAEVDSAFRAVDREAGQLATEIDTITRDIARLESELAGRAHVDEDISRELSARIDVETRRVTQGNIDRITDIIIGELDATIAACETAITQANSGITRILARYIAEWPAEKAELQADPSFAGEAINRLMFLRRDRLGDFEGRFLDLMNESSVKNLGALSTSLRRARGDIETRLHPVNESLGRSEFNPGRWLRVEVRDNRNTDAQQFVDDLTTATSGAMAATRDRDIAEAEKRYQVLSVILDRLGSENADDQRWRRLVLDTRLHVRFIASEVDADGAVVNTYVDSASLSGGQAQKLVFFCLAAALRFRLAEADEDHPRYATVVLDEAFDRADPAFTRTAMDIFTEFGFHMVLATPLKLIQTLSPYVDGTVVINYSEGVDDNGNDVARSGWAHIDSPTEVTDAVS</sequence>
<dbReference type="InterPro" id="IPR027417">
    <property type="entry name" value="P-loop_NTPase"/>
</dbReference>
<keyword evidence="3" id="KW-1185">Reference proteome</keyword>
<keyword evidence="2" id="KW-0067">ATP-binding</keyword>
<dbReference type="SUPFAM" id="SSF52540">
    <property type="entry name" value="P-loop containing nucleoside triphosphate hydrolases"/>
    <property type="match status" value="1"/>
</dbReference>
<dbReference type="GO" id="GO:0005524">
    <property type="term" value="F:ATP binding"/>
    <property type="evidence" value="ECO:0007669"/>
    <property type="project" value="UniProtKB-KW"/>
</dbReference>
<dbReference type="Gene3D" id="3.40.1140.10">
    <property type="match status" value="1"/>
</dbReference>
<dbReference type="CDD" id="cd00267">
    <property type="entry name" value="ABC_ATPase"/>
    <property type="match status" value="1"/>
</dbReference>
<dbReference type="Pfam" id="PF13555">
    <property type="entry name" value="AAA_29"/>
    <property type="match status" value="1"/>
</dbReference>
<evidence type="ECO:0000313" key="3">
    <source>
        <dbReference type="Proteomes" id="UP000650224"/>
    </source>
</evidence>
<dbReference type="RefSeq" id="WP_191734279.1">
    <property type="nucleotide sequence ID" value="NZ_JACSPR010000010.1"/>
</dbReference>
<accession>A0A8I0HRT5</accession>
<dbReference type="Pfam" id="PF13558">
    <property type="entry name" value="SbcC_Walker_B"/>
    <property type="match status" value="1"/>
</dbReference>
<keyword evidence="1" id="KW-0175">Coiled coil</keyword>
<feature type="coiled-coil region" evidence="1">
    <location>
        <begin position="307"/>
        <end position="341"/>
    </location>
</feature>
<evidence type="ECO:0000313" key="2">
    <source>
        <dbReference type="EMBL" id="MBD8031035.1"/>
    </source>
</evidence>
<proteinExistence type="predicted"/>
<protein>
    <submittedName>
        <fullName evidence="2">ATP-binding protein</fullName>
    </submittedName>
</protein>
<dbReference type="AlphaFoldDB" id="A0A8I0HRT5"/>
<organism evidence="2 3">
    <name type="scientific">Corynebacterium gallinarum</name>
    <dbReference type="NCBI Taxonomy" id="2762214"/>
    <lineage>
        <taxon>Bacteria</taxon>
        <taxon>Bacillati</taxon>
        <taxon>Actinomycetota</taxon>
        <taxon>Actinomycetes</taxon>
        <taxon>Mycobacteriales</taxon>
        <taxon>Corynebacteriaceae</taxon>
        <taxon>Corynebacterium</taxon>
    </lineage>
</organism>
<dbReference type="Proteomes" id="UP000650224">
    <property type="component" value="Unassembled WGS sequence"/>
</dbReference>
<name>A0A8I0HRT5_9CORY</name>
<reference evidence="2 3" key="1">
    <citation type="submission" date="2020-08" db="EMBL/GenBank/DDBJ databases">
        <title>A Genomic Blueprint of the Chicken Gut Microbiome.</title>
        <authorList>
            <person name="Gilroy R."/>
            <person name="Ravi A."/>
            <person name="Getino M."/>
            <person name="Pursley I."/>
            <person name="Horton D.L."/>
            <person name="Alikhan N.-F."/>
            <person name="Baker D."/>
            <person name="Gharbi K."/>
            <person name="Hall N."/>
            <person name="Watson M."/>
            <person name="Adriaenssens E.M."/>
            <person name="Foster-Nyarko E."/>
            <person name="Jarju S."/>
            <person name="Secka A."/>
            <person name="Antonio M."/>
            <person name="Oren A."/>
            <person name="Chaudhuri R."/>
            <person name="La Ragione R.M."/>
            <person name="Hildebrand F."/>
            <person name="Pallen M.J."/>
        </authorList>
    </citation>
    <scope>NUCLEOTIDE SEQUENCE [LARGE SCALE GENOMIC DNA]</scope>
    <source>
        <strain evidence="2 3">Sa1YVA5</strain>
    </source>
</reference>
<evidence type="ECO:0000256" key="1">
    <source>
        <dbReference type="SAM" id="Coils"/>
    </source>
</evidence>
<dbReference type="EMBL" id="JACSPR010000010">
    <property type="protein sequence ID" value="MBD8031035.1"/>
    <property type="molecule type" value="Genomic_DNA"/>
</dbReference>
<gene>
    <name evidence="2" type="ORF">H9627_12035</name>
</gene>